<reference evidence="4 5" key="1">
    <citation type="submission" date="2016-10" db="EMBL/GenBank/DDBJ databases">
        <authorList>
            <person name="Varghese N."/>
            <person name="Submissions S."/>
        </authorList>
    </citation>
    <scope>NUCLEOTIDE SEQUENCE [LARGE SCALE GENOMIC DNA]</scope>
    <source>
        <strain evidence="4 5">DSM 16392</strain>
    </source>
</reference>
<keyword evidence="5" id="KW-1185">Reference proteome</keyword>
<evidence type="ECO:0000256" key="1">
    <source>
        <dbReference type="ARBA" id="ARBA00000274"/>
    </source>
</evidence>
<keyword evidence="3" id="KW-0378">Hydrolase</keyword>
<keyword evidence="3" id="KW-0203">Cytokinin biosynthesis</keyword>
<sequence length="193" mass="20990">MASICVFCGSSIGKRPEYEAAARVLGTEIAKRGNRLVYGGAEVGLMGVVANAALEAGGEVVGVLPEALAAKELAHRSLTDLHIVGSMHERKAMMADLSDAFVALPGGIGTMEELFEVWTWGQLGYHNKPCGLYNANGFYGRMLAFLDFMEEEAFMKKAHRDMLLVGDNPSQLLDQIENYQAPIGHKWITRAET</sequence>
<comment type="caution">
    <text evidence="4">The sequence shown here is derived from an EMBL/GenBank/DDBJ whole genome shotgun (WGS) entry which is preliminary data.</text>
</comment>
<evidence type="ECO:0000313" key="4">
    <source>
        <dbReference type="EMBL" id="SFK90109.1"/>
    </source>
</evidence>
<gene>
    <name evidence="4" type="ORF">SAMN04488518_11165</name>
</gene>
<name>A0A1I4DB38_9HYPH</name>
<accession>A0A1I4DB38</accession>
<dbReference type="EMBL" id="FOSK01000011">
    <property type="protein sequence ID" value="SFK90109.1"/>
    <property type="molecule type" value="Genomic_DNA"/>
</dbReference>
<dbReference type="PANTHER" id="PTHR31223:SF70">
    <property type="entry name" value="LOG FAMILY PROTEIN YJL055W"/>
    <property type="match status" value="1"/>
</dbReference>
<dbReference type="Proteomes" id="UP000199598">
    <property type="component" value="Unassembled WGS sequence"/>
</dbReference>
<proteinExistence type="inferred from homology"/>
<evidence type="ECO:0000256" key="3">
    <source>
        <dbReference type="RuleBase" id="RU363015"/>
    </source>
</evidence>
<protein>
    <recommendedName>
        <fullName evidence="3">Cytokinin riboside 5'-monophosphate phosphoribohydrolase</fullName>
        <ecNumber evidence="3">3.2.2.n1</ecNumber>
    </recommendedName>
</protein>
<dbReference type="Gene3D" id="3.40.50.450">
    <property type="match status" value="1"/>
</dbReference>
<dbReference type="EC" id="3.2.2.n1" evidence="3"/>
<comment type="similarity">
    <text evidence="2 3">Belongs to the LOG family.</text>
</comment>
<dbReference type="SUPFAM" id="SSF102405">
    <property type="entry name" value="MCP/YpsA-like"/>
    <property type="match status" value="1"/>
</dbReference>
<comment type="catalytic activity">
    <reaction evidence="1">
        <text>AMP + H2O = D-ribose 5-phosphate + adenine</text>
        <dbReference type="Rhea" id="RHEA:20129"/>
        <dbReference type="ChEBI" id="CHEBI:15377"/>
        <dbReference type="ChEBI" id="CHEBI:16708"/>
        <dbReference type="ChEBI" id="CHEBI:78346"/>
        <dbReference type="ChEBI" id="CHEBI:456215"/>
        <dbReference type="EC" id="3.2.2.4"/>
    </reaction>
</comment>
<organism evidence="4 5">
    <name type="scientific">Pseudovibrio ascidiaceicola</name>
    <dbReference type="NCBI Taxonomy" id="285279"/>
    <lineage>
        <taxon>Bacteria</taxon>
        <taxon>Pseudomonadati</taxon>
        <taxon>Pseudomonadota</taxon>
        <taxon>Alphaproteobacteria</taxon>
        <taxon>Hyphomicrobiales</taxon>
        <taxon>Stappiaceae</taxon>
        <taxon>Pseudovibrio</taxon>
    </lineage>
</organism>
<evidence type="ECO:0000313" key="5">
    <source>
        <dbReference type="Proteomes" id="UP000199598"/>
    </source>
</evidence>
<dbReference type="PANTHER" id="PTHR31223">
    <property type="entry name" value="LOG FAMILY PROTEIN YJL055W"/>
    <property type="match status" value="1"/>
</dbReference>
<dbReference type="NCBIfam" id="TIGR00730">
    <property type="entry name" value="Rossman fold protein, TIGR00730 family"/>
    <property type="match status" value="1"/>
</dbReference>
<dbReference type="RefSeq" id="WP_093521995.1">
    <property type="nucleotide sequence ID" value="NZ_FOSK01000011.1"/>
</dbReference>
<evidence type="ECO:0000256" key="2">
    <source>
        <dbReference type="ARBA" id="ARBA00006763"/>
    </source>
</evidence>
<dbReference type="InterPro" id="IPR005269">
    <property type="entry name" value="LOG"/>
</dbReference>
<dbReference type="Pfam" id="PF03641">
    <property type="entry name" value="Lysine_decarbox"/>
    <property type="match status" value="1"/>
</dbReference>
<dbReference type="InterPro" id="IPR031100">
    <property type="entry name" value="LOG_fam"/>
</dbReference>